<evidence type="ECO:0000256" key="5">
    <source>
        <dbReference type="ARBA" id="ARBA00023180"/>
    </source>
</evidence>
<dbReference type="EMBL" id="AXCR01000005">
    <property type="protein sequence ID" value="KJR87576.1"/>
    <property type="molecule type" value="Genomic_DNA"/>
</dbReference>
<evidence type="ECO:0000313" key="7">
    <source>
        <dbReference type="EMBL" id="KJR87576.1"/>
    </source>
</evidence>
<name>A0A0F2MHD1_SPOSC</name>
<dbReference type="GeneID" id="27663738"/>
<evidence type="ECO:0000313" key="8">
    <source>
        <dbReference type="Proteomes" id="UP000033710"/>
    </source>
</evidence>
<comment type="similarity">
    <text evidence="1">Belongs to the peptidase S28 family.</text>
</comment>
<dbReference type="Gene3D" id="3.40.50.1820">
    <property type="entry name" value="alpha/beta hydrolase"/>
    <property type="match status" value="2"/>
</dbReference>
<dbReference type="AlphaFoldDB" id="A0A0F2MHD1"/>
<keyword evidence="3 6" id="KW-0732">Signal</keyword>
<dbReference type="GO" id="GO:0008239">
    <property type="term" value="F:dipeptidyl-peptidase activity"/>
    <property type="evidence" value="ECO:0007669"/>
    <property type="project" value="TreeGrafter"/>
</dbReference>
<organism evidence="7 8">
    <name type="scientific">Sporothrix schenckii 1099-18</name>
    <dbReference type="NCBI Taxonomy" id="1397361"/>
    <lineage>
        <taxon>Eukaryota</taxon>
        <taxon>Fungi</taxon>
        <taxon>Dikarya</taxon>
        <taxon>Ascomycota</taxon>
        <taxon>Pezizomycotina</taxon>
        <taxon>Sordariomycetes</taxon>
        <taxon>Sordariomycetidae</taxon>
        <taxon>Ophiostomatales</taxon>
        <taxon>Ophiostomataceae</taxon>
        <taxon>Sporothrix</taxon>
    </lineage>
</organism>
<evidence type="ECO:0000256" key="2">
    <source>
        <dbReference type="ARBA" id="ARBA00022670"/>
    </source>
</evidence>
<keyword evidence="5" id="KW-0325">Glycoprotein</keyword>
<dbReference type="Pfam" id="PF05577">
    <property type="entry name" value="Peptidase_S28"/>
    <property type="match status" value="1"/>
</dbReference>
<reference evidence="7 8" key="1">
    <citation type="journal article" date="2014" name="BMC Genomics">
        <title>Comparative genomics of the major fungal agents of human and animal Sporotrichosis: Sporothrix schenckii and Sporothrix brasiliensis.</title>
        <authorList>
            <person name="Teixeira M.M."/>
            <person name="de Almeida L.G."/>
            <person name="Kubitschek-Barreira P."/>
            <person name="Alves F.L."/>
            <person name="Kioshima E.S."/>
            <person name="Abadio A.K."/>
            <person name="Fernandes L."/>
            <person name="Derengowski L.S."/>
            <person name="Ferreira K.S."/>
            <person name="Souza R.C."/>
            <person name="Ruiz J.C."/>
            <person name="de Andrade N.C."/>
            <person name="Paes H.C."/>
            <person name="Nicola A.M."/>
            <person name="Albuquerque P."/>
            <person name="Gerber A.L."/>
            <person name="Martins V.P."/>
            <person name="Peconick L.D."/>
            <person name="Neto A.V."/>
            <person name="Chaucanez C.B."/>
            <person name="Silva P.A."/>
            <person name="Cunha O.L."/>
            <person name="de Oliveira F.F."/>
            <person name="dos Santos T.C."/>
            <person name="Barros A.L."/>
            <person name="Soares M.A."/>
            <person name="de Oliveira L.M."/>
            <person name="Marini M.M."/>
            <person name="Villalobos-Duno H."/>
            <person name="Cunha M.M."/>
            <person name="de Hoog S."/>
            <person name="da Silveira J.F."/>
            <person name="Henrissat B."/>
            <person name="Nino-Vega G.A."/>
            <person name="Cisalpino P.S."/>
            <person name="Mora-Montes H.M."/>
            <person name="Almeida S.R."/>
            <person name="Stajich J.E."/>
            <person name="Lopes-Bezerra L.M."/>
            <person name="Vasconcelos A.T."/>
            <person name="Felipe M.S."/>
        </authorList>
    </citation>
    <scope>NUCLEOTIDE SEQUENCE [LARGE SCALE GENOMIC DNA]</scope>
    <source>
        <strain evidence="7 8">1099-18</strain>
    </source>
</reference>
<dbReference type="RefSeq" id="XP_016590252.1">
    <property type="nucleotide sequence ID" value="XM_016728461.1"/>
</dbReference>
<evidence type="ECO:0000256" key="1">
    <source>
        <dbReference type="ARBA" id="ARBA00011079"/>
    </source>
</evidence>
<sequence>MHFVSRWPSFGFIFLFLIIHTADALFPQRPLPPVPDRKFVGNKPVHVCNGSEPNTGVAYFDQLLDHSSTKASSCKPQRTFKQRYFWSNATWGGPGYPVIVTTPGETALDPYCSFLFPPALVAQIAARVHAAVLVVEHRYYGESSPFPRLTTQTLQQLTLHNAIHDMTYFARNVQLPFDSTAGTSKRSNAPNAPWILSGGSYGGALAAWTASLAPDTFWAYHASSAPVQAVYNFWQYFEPIRTGMPANCSRDLADITAYVDYATTTLPPAALAAFKDEWGLAELSDPIDFASALVIATQTWQDNSLNTNYTQFYQMCDAIEGYGTGILNASSSGKSSRVTRAVRANTDIATKVSNVAKFFKNKVLPGCALRQAHPYFTMMSATNYCSCTVCYDMFGYDEYAPHNNTKAPVTACLNSMNTSSILFTDRAVNNSYAVQWTWMLCNEPFDYYQTGSTPPGVPAIASRLLTPEYFQQQCAVLFGPNSAEFLPTLAAGGGQHPASVGAIAAQDNTYGSATGKTVDLLNAVTGGWDFNAKRVLWVNGEFDPWRPASVSSTFRPGGPLQSTPDSPVILIKGGRHCEDMNTRSNGTYMATVRAQEVAHLARWVDDFYDATTQPGQNRTVPRLLTKKSQ</sequence>
<feature type="signal peptide" evidence="6">
    <location>
        <begin position="1"/>
        <end position="24"/>
    </location>
</feature>
<dbReference type="PANTHER" id="PTHR11010:SF23">
    <property type="entry name" value="SERINE PEPTIDASE"/>
    <property type="match status" value="1"/>
</dbReference>
<evidence type="ECO:0008006" key="9">
    <source>
        <dbReference type="Google" id="ProtNLM"/>
    </source>
</evidence>
<evidence type="ECO:0000256" key="6">
    <source>
        <dbReference type="SAM" id="SignalP"/>
    </source>
</evidence>
<dbReference type="PANTHER" id="PTHR11010">
    <property type="entry name" value="PROTEASE S28 PRO-X CARBOXYPEPTIDASE-RELATED"/>
    <property type="match status" value="1"/>
</dbReference>
<comment type="caution">
    <text evidence="7">The sequence shown here is derived from an EMBL/GenBank/DDBJ whole genome shotgun (WGS) entry which is preliminary data.</text>
</comment>
<keyword evidence="4" id="KW-0378">Hydrolase</keyword>
<dbReference type="GO" id="GO:0070008">
    <property type="term" value="F:serine-type exopeptidase activity"/>
    <property type="evidence" value="ECO:0007669"/>
    <property type="project" value="InterPro"/>
</dbReference>
<dbReference type="KEGG" id="ssck:SPSK_01552"/>
<dbReference type="VEuPathDB" id="FungiDB:SPSK_01552"/>
<protein>
    <recommendedName>
        <fullName evidence="9">Serine peptidase</fullName>
    </recommendedName>
</protein>
<dbReference type="Proteomes" id="UP000033710">
    <property type="component" value="Unassembled WGS sequence"/>
</dbReference>
<reference evidence="7 8" key="2">
    <citation type="journal article" date="2015" name="Eukaryot. Cell">
        <title>Asexual propagation of a virulent clone complex in a human and feline outbreak of sporotrichosis.</title>
        <authorList>
            <person name="Teixeira Mde M."/>
            <person name="Rodrigues A.M."/>
            <person name="Tsui C.K."/>
            <person name="de Almeida L.G."/>
            <person name="Van Diepeningen A.D."/>
            <person name="van den Ende B.G."/>
            <person name="Fernandes G.F."/>
            <person name="Kano R."/>
            <person name="Hamelin R.C."/>
            <person name="Lopes-Bezerra L.M."/>
            <person name="Vasconcelos A.T."/>
            <person name="de Hoog S."/>
            <person name="de Camargo Z.P."/>
            <person name="Felipe M.S."/>
        </authorList>
    </citation>
    <scope>NUCLEOTIDE SEQUENCE [LARGE SCALE GENOMIC DNA]</scope>
    <source>
        <strain evidence="7 8">1099-18</strain>
    </source>
</reference>
<proteinExistence type="inferred from homology"/>
<accession>A0A0F2MHD1</accession>
<dbReference type="InterPro" id="IPR008758">
    <property type="entry name" value="Peptidase_S28"/>
</dbReference>
<gene>
    <name evidence="7" type="ORF">SPSK_01552</name>
</gene>
<keyword evidence="2" id="KW-0645">Protease</keyword>
<feature type="chain" id="PRO_5002455330" description="Serine peptidase" evidence="6">
    <location>
        <begin position="25"/>
        <end position="629"/>
    </location>
</feature>
<evidence type="ECO:0000256" key="3">
    <source>
        <dbReference type="ARBA" id="ARBA00022729"/>
    </source>
</evidence>
<dbReference type="InterPro" id="IPR029058">
    <property type="entry name" value="AB_hydrolase_fold"/>
</dbReference>
<evidence type="ECO:0000256" key="4">
    <source>
        <dbReference type="ARBA" id="ARBA00022801"/>
    </source>
</evidence>
<dbReference type="SUPFAM" id="SSF53474">
    <property type="entry name" value="alpha/beta-Hydrolases"/>
    <property type="match status" value="1"/>
</dbReference>
<dbReference type="OrthoDB" id="1735038at2759"/>
<dbReference type="GO" id="GO:0006508">
    <property type="term" value="P:proteolysis"/>
    <property type="evidence" value="ECO:0007669"/>
    <property type="project" value="UniProtKB-KW"/>
</dbReference>